<protein>
    <submittedName>
        <fullName evidence="1">Uncharacterized protein</fullName>
    </submittedName>
</protein>
<dbReference type="AlphaFoldDB" id="A0A0N0P7Y0"/>
<name>A0A0N0P7Y0_LEPSE</name>
<reference evidence="1 2" key="1">
    <citation type="journal article" date="2015" name="PLoS Pathog.">
        <title>Leptomonas seymouri: Adaptations to the Dixenous Life Cycle Analyzed by Genome Sequencing, Transcriptome Profiling and Co-infection with Leishmania donovani.</title>
        <authorList>
            <person name="Kraeva N."/>
            <person name="Butenko A."/>
            <person name="Hlavacova J."/>
            <person name="Kostygov A."/>
            <person name="Myskova J."/>
            <person name="Grybchuk D."/>
            <person name="Lestinova T."/>
            <person name="Votypka J."/>
            <person name="Volf P."/>
            <person name="Opperdoes F."/>
            <person name="Flegontov P."/>
            <person name="Lukes J."/>
            <person name="Yurchenko V."/>
        </authorList>
    </citation>
    <scope>NUCLEOTIDE SEQUENCE [LARGE SCALE GENOMIC DNA]</scope>
    <source>
        <strain evidence="1 2">ATCC 30220</strain>
    </source>
</reference>
<keyword evidence="2" id="KW-1185">Reference proteome</keyword>
<evidence type="ECO:0000313" key="1">
    <source>
        <dbReference type="EMBL" id="KPI89296.1"/>
    </source>
</evidence>
<dbReference type="OrthoDB" id="271222at2759"/>
<comment type="caution">
    <text evidence="1">The sequence shown here is derived from an EMBL/GenBank/DDBJ whole genome shotgun (WGS) entry which is preliminary data.</text>
</comment>
<organism evidence="1 2">
    <name type="scientific">Leptomonas seymouri</name>
    <dbReference type="NCBI Taxonomy" id="5684"/>
    <lineage>
        <taxon>Eukaryota</taxon>
        <taxon>Discoba</taxon>
        <taxon>Euglenozoa</taxon>
        <taxon>Kinetoplastea</taxon>
        <taxon>Metakinetoplastina</taxon>
        <taxon>Trypanosomatida</taxon>
        <taxon>Trypanosomatidae</taxon>
        <taxon>Leishmaniinae</taxon>
        <taxon>Leptomonas</taxon>
    </lineage>
</organism>
<sequence>MDAQTAATLQLIARAFASSPTKYSVTVAPHPLLADAYDVLFSRPTAEAPESPLFVKLTLTERPANDGERHFEGLVENQKWPITLSIDQNFVLKNFPHGSIDVAWEHKLCVSRIPLWTKESTAV</sequence>
<proteinExistence type="predicted"/>
<dbReference type="EMBL" id="LJSK01000027">
    <property type="protein sequence ID" value="KPI89296.1"/>
    <property type="molecule type" value="Genomic_DNA"/>
</dbReference>
<gene>
    <name evidence="1" type="ORF">ABL78_1629</name>
</gene>
<dbReference type="VEuPathDB" id="TriTrypDB:Lsey_0027_0470"/>
<evidence type="ECO:0000313" key="2">
    <source>
        <dbReference type="Proteomes" id="UP000038009"/>
    </source>
</evidence>
<dbReference type="Proteomes" id="UP000038009">
    <property type="component" value="Unassembled WGS sequence"/>
</dbReference>
<accession>A0A0N0P7Y0</accession>